<reference evidence="2 3" key="2">
    <citation type="submission" date="2017-12" db="EMBL/GenBank/DDBJ databases">
        <title>Genome sequence of Rhizobium sullae HCNT1 isolated from Sulla coronaria nodules and featuring peculiar denitrification phenotypes.</title>
        <authorList>
            <person name="De Diego-Diaz B."/>
            <person name="Treu L."/>
            <person name="Campanaro S."/>
            <person name="Da Silva Duarte V."/>
            <person name="Basaglia M."/>
            <person name="Favaro L."/>
            <person name="Casella S."/>
            <person name="Squartini A."/>
        </authorList>
    </citation>
    <scope>NUCLEOTIDE SEQUENCE [LARGE SCALE GENOMIC DNA]</scope>
    <source>
        <strain evidence="2 3">HCNT1</strain>
    </source>
</reference>
<reference evidence="2 3" key="1">
    <citation type="submission" date="2017-11" db="EMBL/GenBank/DDBJ databases">
        <authorList>
            <person name="Han C.G."/>
        </authorList>
    </citation>
    <scope>NUCLEOTIDE SEQUENCE [LARGE SCALE GENOMIC DNA]</scope>
    <source>
        <strain evidence="2 3">HCNT1</strain>
    </source>
</reference>
<keyword evidence="2" id="KW-0238">DNA-binding</keyword>
<comment type="caution">
    <text evidence="2">The sequence shown here is derived from an EMBL/GenBank/DDBJ whole genome shotgun (WGS) entry which is preliminary data.</text>
</comment>
<evidence type="ECO:0000256" key="1">
    <source>
        <dbReference type="SAM" id="MobiDB-lite"/>
    </source>
</evidence>
<sequence>MRKYLTQPQLKERYGNISDMTVWRWIKAGRIPEPALFGNRNYYDIAELDEADSRAKAEYRRARAKPPIHTPPQSKMPSPIELADTKTDT</sequence>
<protein>
    <submittedName>
        <fullName evidence="2">DNA-binding protein</fullName>
    </submittedName>
</protein>
<dbReference type="EMBL" id="PIQN01000026">
    <property type="protein sequence ID" value="PKA39650.1"/>
    <property type="molecule type" value="Genomic_DNA"/>
</dbReference>
<evidence type="ECO:0000313" key="2">
    <source>
        <dbReference type="EMBL" id="PKA39650.1"/>
    </source>
</evidence>
<organism evidence="2 3">
    <name type="scientific">Rhizobium sullae</name>
    <name type="common">Rhizobium hedysari</name>
    <dbReference type="NCBI Taxonomy" id="50338"/>
    <lineage>
        <taxon>Bacteria</taxon>
        <taxon>Pseudomonadati</taxon>
        <taxon>Pseudomonadota</taxon>
        <taxon>Alphaproteobacteria</taxon>
        <taxon>Hyphomicrobiales</taxon>
        <taxon>Rhizobiaceae</taxon>
        <taxon>Rhizobium/Agrobacterium group</taxon>
        <taxon>Rhizobium</taxon>
    </lineage>
</organism>
<accession>A0A2N0D0K5</accession>
<dbReference type="RefSeq" id="WP_100772937.1">
    <property type="nucleotide sequence ID" value="NZ_PIQN01000026.1"/>
</dbReference>
<dbReference type="Proteomes" id="UP000232164">
    <property type="component" value="Unassembled WGS sequence"/>
</dbReference>
<gene>
    <name evidence="2" type="ORF">CWR43_30765</name>
</gene>
<dbReference type="GO" id="GO:0003677">
    <property type="term" value="F:DNA binding"/>
    <property type="evidence" value="ECO:0007669"/>
    <property type="project" value="UniProtKB-KW"/>
</dbReference>
<dbReference type="AlphaFoldDB" id="A0A2N0D0K5"/>
<name>A0A2N0D0K5_RHISU</name>
<evidence type="ECO:0000313" key="3">
    <source>
        <dbReference type="Proteomes" id="UP000232164"/>
    </source>
</evidence>
<feature type="region of interest" description="Disordered" evidence="1">
    <location>
        <begin position="57"/>
        <end position="89"/>
    </location>
</feature>
<proteinExistence type="predicted"/>